<organism evidence="1 2">
    <name type="scientific">Solanum bulbocastanum</name>
    <name type="common">Wild potato</name>
    <dbReference type="NCBI Taxonomy" id="147425"/>
    <lineage>
        <taxon>Eukaryota</taxon>
        <taxon>Viridiplantae</taxon>
        <taxon>Streptophyta</taxon>
        <taxon>Embryophyta</taxon>
        <taxon>Tracheophyta</taxon>
        <taxon>Spermatophyta</taxon>
        <taxon>Magnoliopsida</taxon>
        <taxon>eudicotyledons</taxon>
        <taxon>Gunneridae</taxon>
        <taxon>Pentapetalae</taxon>
        <taxon>asterids</taxon>
        <taxon>lamiids</taxon>
        <taxon>Solanales</taxon>
        <taxon>Solanaceae</taxon>
        <taxon>Solanoideae</taxon>
        <taxon>Solaneae</taxon>
        <taxon>Solanum</taxon>
    </lineage>
</organism>
<accession>A0AAN8TG49</accession>
<dbReference type="AlphaFoldDB" id="A0AAN8TG49"/>
<dbReference type="Proteomes" id="UP001371456">
    <property type="component" value="Unassembled WGS sequence"/>
</dbReference>
<keyword evidence="2" id="KW-1185">Reference proteome</keyword>
<evidence type="ECO:0000313" key="2">
    <source>
        <dbReference type="Proteomes" id="UP001371456"/>
    </source>
</evidence>
<protein>
    <submittedName>
        <fullName evidence="1">Uncharacterized protein</fullName>
    </submittedName>
</protein>
<reference evidence="1 2" key="1">
    <citation type="submission" date="2024-02" db="EMBL/GenBank/DDBJ databases">
        <title>de novo genome assembly of Solanum bulbocastanum strain 11H21.</title>
        <authorList>
            <person name="Hosaka A.J."/>
        </authorList>
    </citation>
    <scope>NUCLEOTIDE SEQUENCE [LARGE SCALE GENOMIC DNA]</scope>
    <source>
        <tissue evidence="1">Young leaves</tissue>
    </source>
</reference>
<proteinExistence type="predicted"/>
<evidence type="ECO:0000313" key="1">
    <source>
        <dbReference type="EMBL" id="KAK6784357.1"/>
    </source>
</evidence>
<gene>
    <name evidence="1" type="ORF">RDI58_017812</name>
</gene>
<sequence>MDEAIIHFSFRVIKRGDARVEHSSVLQ</sequence>
<name>A0AAN8TG49_SOLBU</name>
<dbReference type="EMBL" id="JBANQN010000007">
    <property type="protein sequence ID" value="KAK6784357.1"/>
    <property type="molecule type" value="Genomic_DNA"/>
</dbReference>
<comment type="caution">
    <text evidence="1">The sequence shown here is derived from an EMBL/GenBank/DDBJ whole genome shotgun (WGS) entry which is preliminary data.</text>
</comment>